<organism evidence="2 3">
    <name type="scientific">Tilletia horrida</name>
    <dbReference type="NCBI Taxonomy" id="155126"/>
    <lineage>
        <taxon>Eukaryota</taxon>
        <taxon>Fungi</taxon>
        <taxon>Dikarya</taxon>
        <taxon>Basidiomycota</taxon>
        <taxon>Ustilaginomycotina</taxon>
        <taxon>Exobasidiomycetes</taxon>
        <taxon>Tilletiales</taxon>
        <taxon>Tilletiaceae</taxon>
        <taxon>Tilletia</taxon>
    </lineage>
</organism>
<feature type="region of interest" description="Disordered" evidence="1">
    <location>
        <begin position="304"/>
        <end position="379"/>
    </location>
</feature>
<feature type="compositionally biased region" description="Polar residues" evidence="1">
    <location>
        <begin position="459"/>
        <end position="476"/>
    </location>
</feature>
<dbReference type="PROSITE" id="PS50276">
    <property type="entry name" value="PANCREATIC_HORMONE_2"/>
    <property type="match status" value="1"/>
</dbReference>
<feature type="region of interest" description="Disordered" evidence="1">
    <location>
        <begin position="1"/>
        <end position="193"/>
    </location>
</feature>
<feature type="compositionally biased region" description="Basic and acidic residues" evidence="1">
    <location>
        <begin position="321"/>
        <end position="331"/>
    </location>
</feature>
<feature type="compositionally biased region" description="Acidic residues" evidence="1">
    <location>
        <begin position="898"/>
        <end position="907"/>
    </location>
</feature>
<feature type="compositionally biased region" description="Polar residues" evidence="1">
    <location>
        <begin position="149"/>
        <end position="163"/>
    </location>
</feature>
<feature type="compositionally biased region" description="Low complexity" evidence="1">
    <location>
        <begin position="419"/>
        <end position="430"/>
    </location>
</feature>
<feature type="compositionally biased region" description="Low complexity" evidence="1">
    <location>
        <begin position="1153"/>
        <end position="1164"/>
    </location>
</feature>
<comment type="caution">
    <text evidence="2">The sequence shown here is derived from an EMBL/GenBank/DDBJ whole genome shotgun (WGS) entry which is preliminary data.</text>
</comment>
<feature type="region of interest" description="Disordered" evidence="1">
    <location>
        <begin position="849"/>
        <end position="953"/>
    </location>
</feature>
<feature type="compositionally biased region" description="Low complexity" evidence="1">
    <location>
        <begin position="9"/>
        <end position="45"/>
    </location>
</feature>
<dbReference type="Proteomes" id="UP001176517">
    <property type="component" value="Unassembled WGS sequence"/>
</dbReference>
<sequence length="1186" mass="125767">MASLEATRPAGSSPGAAGALTPTPSATPSVASTPAAGPSAAARSLSPPPPRPISPLISRPHRHQNHVLPPLPDHEPGDVPSPITGPTIHDRRQQTQHQNQPRPIRKLRLPPSRTNPVGLGAGVAGNNPSIPGLASVRSNQQQSSQNLNTPTPASISMNSQRASNHADEEEVEEVLEELEDEPESEHLSANLEQSAQSDVSAACLSVQNATAAALRSCVNSMLSLSMPEGNIDSSNPVATVQILNQILQSTFSFSSSSNSPAPSFSVLSRQLKQIAAQQPLLASSEDLALSHALINLLAALQTAREAPSPPPPKVSPASSESRNKANEERQAESPVLTEFSPTSPPPTGEQGTSKVARRLSNNTVSSSPAASDELRDPFAESRHQDEFSILLRRLNTLGVWVPDSRASLSGSELGSPAGSSTTSLNKSSLSPPGKADPWVHLGNAVAHARELVIVKKRTAPSQRSHSFSDSPMSPTMLSHGLSAGISKGQSRSRSTSRRGSVSSMNSPITNADGSSGHLPAHPGASHDALLGSSSSGRQSTQSLRSSSFSTAGTLAEAPTWLSAGNQNGSRPLMDRRNSLSSTTDVNSTVGPHKNSTDSLVDPYLVRAGKGSELRKDELAGHSRPGSYHSAADEKPMPGRHSEDSLASGYGASEVDYDVLKERQRRKKTLASELDTIEHNLGRLFSAAPPLNDQRAEPPRMRPKSAASDSLTIQNGSTGLQALPLARPVGKEKVPEKPVDYNSPEAIQGRTQTLRDVIDKLGRPRMEDQRMAPPILKTPMFFDDDPVIVSAPPSKQDKYGSVGKHSTKDGIGSVPKLATSYDERPGLSGSHARSLSQRLVDVVSFKRGRAPASPLHFAPGTEPGSSKSLRSQNRTGSMSSQSQEAALAASWTKQHAAAEGDEDDEMDFLEFMQRASGRSMDEQRHPSRTRAPAVPKKLAKLGLDKNNPRMSAEDPDTDLFEQLIQTSTRARFSDQEAEFRPHSSTSAKINVPPLPYDSTGGLAYSAMPGSAPSQGPPSTFANSRALSSATFQRPLPPSLPSEMYRSTHRVTHSVPMAAYNPPARDDHAAPEMSMKYAKAPALATTSAIGGAWHQGTYQPSSSHHQVPMEHTAFSKGAVSAQLTRGSMDDYHEDDALDEAGYSETSAQDFRARLSDLPSPSGSLSPVVGMAQRGASSGWVPSATPNRG</sequence>
<evidence type="ECO:0000313" key="3">
    <source>
        <dbReference type="Proteomes" id="UP001176517"/>
    </source>
</evidence>
<feature type="region of interest" description="Disordered" evidence="1">
    <location>
        <begin position="1136"/>
        <end position="1186"/>
    </location>
</feature>
<feature type="region of interest" description="Disordered" evidence="1">
    <location>
        <begin position="686"/>
        <end position="724"/>
    </location>
</feature>
<feature type="compositionally biased region" description="Low complexity" evidence="1">
    <location>
        <begin position="530"/>
        <end position="550"/>
    </location>
</feature>
<feature type="compositionally biased region" description="Basic and acidic residues" evidence="1">
    <location>
        <begin position="609"/>
        <end position="620"/>
    </location>
</feature>
<accession>A0AAN6GMC0</accession>
<feature type="compositionally biased region" description="Polar residues" evidence="1">
    <location>
        <begin position="578"/>
        <end position="589"/>
    </location>
</feature>
<reference evidence="2" key="1">
    <citation type="journal article" date="2023" name="PhytoFront">
        <title>Draft Genome Resources of Seven Strains of Tilletia horrida, Causal Agent of Kernel Smut of Rice.</title>
        <authorList>
            <person name="Khanal S."/>
            <person name="Antony Babu S."/>
            <person name="Zhou X.G."/>
        </authorList>
    </citation>
    <scope>NUCLEOTIDE SEQUENCE</scope>
    <source>
        <strain evidence="2">TX6</strain>
    </source>
</reference>
<feature type="compositionally biased region" description="Low complexity" evidence="1">
    <location>
        <begin position="491"/>
        <end position="506"/>
    </location>
</feature>
<evidence type="ECO:0000256" key="1">
    <source>
        <dbReference type="SAM" id="MobiDB-lite"/>
    </source>
</evidence>
<keyword evidence="3" id="KW-1185">Reference proteome</keyword>
<feature type="compositionally biased region" description="Basic and acidic residues" evidence="1">
    <location>
        <begin position="630"/>
        <end position="643"/>
    </location>
</feature>
<gene>
    <name evidence="2" type="ORF">OC846_004877</name>
</gene>
<name>A0AAN6GMC0_9BASI</name>
<dbReference type="AlphaFoldDB" id="A0AAN6GMC0"/>
<feature type="compositionally biased region" description="Low complexity" evidence="1">
    <location>
        <begin position="138"/>
        <end position="148"/>
    </location>
</feature>
<feature type="region of interest" description="Disordered" evidence="1">
    <location>
        <begin position="407"/>
        <end position="435"/>
    </location>
</feature>
<protein>
    <submittedName>
        <fullName evidence="2">Uncharacterized protein</fullName>
    </submittedName>
</protein>
<feature type="compositionally biased region" description="Low complexity" evidence="1">
    <location>
        <begin position="876"/>
        <end position="889"/>
    </location>
</feature>
<feature type="compositionally biased region" description="Polar residues" evidence="1">
    <location>
        <begin position="706"/>
        <end position="719"/>
    </location>
</feature>
<feature type="region of interest" description="Disordered" evidence="1">
    <location>
        <begin position="790"/>
        <end position="834"/>
    </location>
</feature>
<feature type="compositionally biased region" description="Polar residues" evidence="1">
    <location>
        <begin position="862"/>
        <end position="875"/>
    </location>
</feature>
<feature type="region of interest" description="Disordered" evidence="1">
    <location>
        <begin position="457"/>
        <end position="648"/>
    </location>
</feature>
<feature type="compositionally biased region" description="Polar residues" evidence="1">
    <location>
        <begin position="349"/>
        <end position="369"/>
    </location>
</feature>
<dbReference type="EMBL" id="JAPDMZ010000163">
    <property type="protein sequence ID" value="KAK0547385.1"/>
    <property type="molecule type" value="Genomic_DNA"/>
</dbReference>
<proteinExistence type="predicted"/>
<feature type="compositionally biased region" description="Acidic residues" evidence="1">
    <location>
        <begin position="167"/>
        <end position="183"/>
    </location>
</feature>
<evidence type="ECO:0000313" key="2">
    <source>
        <dbReference type="EMBL" id="KAK0547385.1"/>
    </source>
</evidence>